<dbReference type="SUPFAM" id="SSF52540">
    <property type="entry name" value="P-loop containing nucleoside triphosphate hydrolases"/>
    <property type="match status" value="1"/>
</dbReference>
<evidence type="ECO:0000313" key="10">
    <source>
        <dbReference type="EMBL" id="QYR53928.1"/>
    </source>
</evidence>
<proteinExistence type="predicted"/>
<feature type="transmembrane region" description="Helical" evidence="7">
    <location>
        <begin position="156"/>
        <end position="178"/>
    </location>
</feature>
<dbReference type="Pfam" id="PF00005">
    <property type="entry name" value="ABC_tran"/>
    <property type="match status" value="1"/>
</dbReference>
<evidence type="ECO:0000259" key="9">
    <source>
        <dbReference type="PROSITE" id="PS50929"/>
    </source>
</evidence>
<sequence length="616" mass="67468">MFKWFESRIDPFRPVANVTPPTSLWRFYLHYLKQAKGVLFCTAILGFLVALVEVSLFSFVGRIVDLAQGLPARDFLTIHGRELIWMAVIVLLVRPLLLFAHDLLINQAMLPSFTALVRWQQHRHVSMQSLAFFNNDFAGRIANRIMQTGASLRESALQIVDAVWYVVIYTVTALVLFAKADPKLSLPLAIWLVGYIVLLVVFVPRTKVRSLAASTAKSKFMGRVVDGYTNASALKLFPHSAREDEYVRESVQENVDKVRAMTRLTTLMDLSITFWNGLLIAATGALGIWLWSGGHITAGAIALSTGLVIRINNMSGWIMWVINGIFESIGTVQDGMETVAKPLTVTDKPDAKPLHVRAGAIHFDNIHFHYGKGSGVISGLDLRIAPGERVGLVGPSGAGKTTLMNLLLRFYDLEAGRILIDDQDIAEVAQESLRQAIGVVTQEPSLLHRSIRENLLIAKADASEDAIQAALVAARADGFVPDLSDSEGRRGLDAHVGERGVKLSGGQRQRIAIARVLLKDAPILVLDEATSALDSEVEAVIQESLATLMEGKTVIAIAHRLSTIARMDRLIVMDQGRIVESGSHAELLASGGLYARLWERQTGGFVSAGMEETTPD</sequence>
<evidence type="ECO:0000256" key="2">
    <source>
        <dbReference type="ARBA" id="ARBA00022692"/>
    </source>
</evidence>
<dbReference type="PROSITE" id="PS00211">
    <property type="entry name" value="ABC_TRANSPORTER_1"/>
    <property type="match status" value="1"/>
</dbReference>
<feature type="transmembrane region" description="Helical" evidence="7">
    <location>
        <begin position="264"/>
        <end position="282"/>
    </location>
</feature>
<dbReference type="GO" id="GO:0005524">
    <property type="term" value="F:ATP binding"/>
    <property type="evidence" value="ECO:0007669"/>
    <property type="project" value="UniProtKB-KW"/>
</dbReference>
<organism evidence="10 11">
    <name type="scientific">Lysobacter soyae</name>
    <dbReference type="NCBI Taxonomy" id="2764185"/>
    <lineage>
        <taxon>Bacteria</taxon>
        <taxon>Pseudomonadati</taxon>
        <taxon>Pseudomonadota</taxon>
        <taxon>Gammaproteobacteria</taxon>
        <taxon>Lysobacterales</taxon>
        <taxon>Lysobacteraceae</taxon>
        <taxon>Lysobacter</taxon>
    </lineage>
</organism>
<evidence type="ECO:0000256" key="1">
    <source>
        <dbReference type="ARBA" id="ARBA00004651"/>
    </source>
</evidence>
<dbReference type="Proteomes" id="UP000824755">
    <property type="component" value="Chromosome"/>
</dbReference>
<keyword evidence="5 7" id="KW-1133">Transmembrane helix</keyword>
<evidence type="ECO:0000256" key="4">
    <source>
        <dbReference type="ARBA" id="ARBA00022840"/>
    </source>
</evidence>
<evidence type="ECO:0000256" key="3">
    <source>
        <dbReference type="ARBA" id="ARBA00022741"/>
    </source>
</evidence>
<keyword evidence="6 7" id="KW-0472">Membrane</keyword>
<dbReference type="SUPFAM" id="SSF90123">
    <property type="entry name" value="ABC transporter transmembrane region"/>
    <property type="match status" value="1"/>
</dbReference>
<evidence type="ECO:0000313" key="11">
    <source>
        <dbReference type="Proteomes" id="UP000824755"/>
    </source>
</evidence>
<feature type="transmembrane region" description="Helical" evidence="7">
    <location>
        <begin position="83"/>
        <end position="104"/>
    </location>
</feature>
<feature type="transmembrane region" description="Helical" evidence="7">
    <location>
        <begin position="38"/>
        <end position="63"/>
    </location>
</feature>
<name>A0ABX8WSS9_9GAMM</name>
<evidence type="ECO:0000256" key="7">
    <source>
        <dbReference type="SAM" id="Phobius"/>
    </source>
</evidence>
<dbReference type="InterPro" id="IPR017871">
    <property type="entry name" value="ABC_transporter-like_CS"/>
</dbReference>
<dbReference type="EMBL" id="CP080544">
    <property type="protein sequence ID" value="QYR53928.1"/>
    <property type="molecule type" value="Genomic_DNA"/>
</dbReference>
<reference evidence="10 11" key="1">
    <citation type="submission" date="2021-08" db="EMBL/GenBank/DDBJ databases">
        <title>Lysobacter sp. strain CJ11 Genome sequencing and assembly.</title>
        <authorList>
            <person name="Kim I."/>
        </authorList>
    </citation>
    <scope>NUCLEOTIDE SEQUENCE [LARGE SCALE GENOMIC DNA]</scope>
    <source>
        <strain evidence="10 11">CJ11</strain>
    </source>
</reference>
<dbReference type="InterPro" id="IPR003593">
    <property type="entry name" value="AAA+_ATPase"/>
</dbReference>
<dbReference type="PROSITE" id="PS50893">
    <property type="entry name" value="ABC_TRANSPORTER_2"/>
    <property type="match status" value="1"/>
</dbReference>
<dbReference type="InterPro" id="IPR027417">
    <property type="entry name" value="P-loop_NTPase"/>
</dbReference>
<dbReference type="Gene3D" id="3.40.50.300">
    <property type="entry name" value="P-loop containing nucleotide triphosphate hydrolases"/>
    <property type="match status" value="1"/>
</dbReference>
<feature type="domain" description="ABC transporter" evidence="8">
    <location>
        <begin position="361"/>
        <end position="600"/>
    </location>
</feature>
<comment type="subcellular location">
    <subcellularLocation>
        <location evidence="1">Cell membrane</location>
        <topology evidence="1">Multi-pass membrane protein</topology>
    </subcellularLocation>
</comment>
<feature type="transmembrane region" description="Helical" evidence="7">
    <location>
        <begin position="184"/>
        <end position="203"/>
    </location>
</feature>
<keyword evidence="11" id="KW-1185">Reference proteome</keyword>
<keyword evidence="4 10" id="KW-0067">ATP-binding</keyword>
<feature type="domain" description="ABC transmembrane type-1" evidence="9">
    <location>
        <begin position="43"/>
        <end position="327"/>
    </location>
</feature>
<keyword evidence="2 7" id="KW-0812">Transmembrane</keyword>
<dbReference type="SMART" id="SM00382">
    <property type="entry name" value="AAA"/>
    <property type="match status" value="1"/>
</dbReference>
<dbReference type="InterPro" id="IPR036640">
    <property type="entry name" value="ABC1_TM_sf"/>
</dbReference>
<dbReference type="PANTHER" id="PTHR43394:SF1">
    <property type="entry name" value="ATP-BINDING CASSETTE SUB-FAMILY B MEMBER 10, MITOCHONDRIAL"/>
    <property type="match status" value="1"/>
</dbReference>
<evidence type="ECO:0000256" key="6">
    <source>
        <dbReference type="ARBA" id="ARBA00023136"/>
    </source>
</evidence>
<dbReference type="InterPro" id="IPR039421">
    <property type="entry name" value="Type_1_exporter"/>
</dbReference>
<evidence type="ECO:0000259" key="8">
    <source>
        <dbReference type="PROSITE" id="PS50893"/>
    </source>
</evidence>
<evidence type="ECO:0000256" key="5">
    <source>
        <dbReference type="ARBA" id="ARBA00022989"/>
    </source>
</evidence>
<keyword evidence="3" id="KW-0547">Nucleotide-binding</keyword>
<dbReference type="InterPro" id="IPR011527">
    <property type="entry name" value="ABC1_TM_dom"/>
</dbReference>
<dbReference type="Pfam" id="PF00664">
    <property type="entry name" value="ABC_membrane"/>
    <property type="match status" value="1"/>
</dbReference>
<dbReference type="PANTHER" id="PTHR43394">
    <property type="entry name" value="ATP-DEPENDENT PERMEASE MDL1, MITOCHONDRIAL"/>
    <property type="match status" value="1"/>
</dbReference>
<protein>
    <submittedName>
        <fullName evidence="10">ABC transporter ATP-binding protein/permease</fullName>
    </submittedName>
</protein>
<dbReference type="InterPro" id="IPR003439">
    <property type="entry name" value="ABC_transporter-like_ATP-bd"/>
</dbReference>
<dbReference type="Gene3D" id="1.20.1560.10">
    <property type="entry name" value="ABC transporter type 1, transmembrane domain"/>
    <property type="match status" value="1"/>
</dbReference>
<accession>A0ABX8WSS9</accession>
<gene>
    <name evidence="10" type="ORF">H8L67_04170</name>
</gene>
<dbReference type="PROSITE" id="PS50929">
    <property type="entry name" value="ABC_TM1F"/>
    <property type="match status" value="1"/>
</dbReference>